<sequence length="317" mass="36304">MSVFNAGDLLTGEFNRRKEFKFGRGFSAKLRTWKGQILPYSFKAARERQERNVATEKLLLHINSNNESIILDQQNWMKDIVSDCVLLISKQAVQQIVKPTDLIALRKRLNMHCFVELQQSVQLLFPTKRSLATSVIHLKNVTELDVVNSLIEFPKWIGYQYHFVRVCSKEPLKLAWSNDSGLLVVEPGDKTRNLRVRPTKYYQKLAKSQKATAKSMSCESGFSTISLISTATTSPNSWCNDWKWQPRHAEYDHRLSTMIENMCCGYGASAGLSVSFLHVLTIRKVTDALCEQDKDHSAYLPSHNMIQIECVEKRLQS</sequence>
<organism evidence="1 2">
    <name type="scientific">Ditylenchus dipsaci</name>
    <dbReference type="NCBI Taxonomy" id="166011"/>
    <lineage>
        <taxon>Eukaryota</taxon>
        <taxon>Metazoa</taxon>
        <taxon>Ecdysozoa</taxon>
        <taxon>Nematoda</taxon>
        <taxon>Chromadorea</taxon>
        <taxon>Rhabditida</taxon>
        <taxon>Tylenchina</taxon>
        <taxon>Tylenchomorpha</taxon>
        <taxon>Sphaerularioidea</taxon>
        <taxon>Anguinidae</taxon>
        <taxon>Anguininae</taxon>
        <taxon>Ditylenchus</taxon>
    </lineage>
</organism>
<evidence type="ECO:0000313" key="2">
    <source>
        <dbReference type="WBParaSite" id="jg24536.2"/>
    </source>
</evidence>
<protein>
    <submittedName>
        <fullName evidence="2">Uncharacterized protein</fullName>
    </submittedName>
</protein>
<evidence type="ECO:0000313" key="1">
    <source>
        <dbReference type="Proteomes" id="UP000887574"/>
    </source>
</evidence>
<dbReference type="AlphaFoldDB" id="A0A915DYJ4"/>
<proteinExistence type="predicted"/>
<name>A0A915DYJ4_9BILA</name>
<dbReference type="WBParaSite" id="jg24536.2">
    <property type="protein sequence ID" value="jg24536.2"/>
    <property type="gene ID" value="jg24536"/>
</dbReference>
<accession>A0A915DYJ4</accession>
<dbReference type="Proteomes" id="UP000887574">
    <property type="component" value="Unplaced"/>
</dbReference>
<reference evidence="2" key="1">
    <citation type="submission" date="2022-11" db="UniProtKB">
        <authorList>
            <consortium name="WormBaseParasite"/>
        </authorList>
    </citation>
    <scope>IDENTIFICATION</scope>
</reference>
<keyword evidence="1" id="KW-1185">Reference proteome</keyword>